<dbReference type="GO" id="GO:0005886">
    <property type="term" value="C:plasma membrane"/>
    <property type="evidence" value="ECO:0007669"/>
    <property type="project" value="TreeGrafter"/>
</dbReference>
<organism evidence="5">
    <name type="scientific">Thermosulfurimonas dismutans</name>
    <dbReference type="NCBI Taxonomy" id="999894"/>
    <lineage>
        <taxon>Bacteria</taxon>
        <taxon>Pseudomonadati</taxon>
        <taxon>Thermodesulfobacteriota</taxon>
        <taxon>Thermodesulfobacteria</taxon>
        <taxon>Thermodesulfobacteriales</taxon>
        <taxon>Thermodesulfobacteriaceae</taxon>
        <taxon>Thermosulfurimonas</taxon>
    </lineage>
</organism>
<reference evidence="5" key="1">
    <citation type="journal article" date="2020" name="mSystems">
        <title>Genome- and Community-Level Interaction Insights into Carbon Utilization and Element Cycling Functions of Hydrothermarchaeota in Hydrothermal Sediment.</title>
        <authorList>
            <person name="Zhou Z."/>
            <person name="Liu Y."/>
            <person name="Xu W."/>
            <person name="Pan J."/>
            <person name="Luo Z.H."/>
            <person name="Li M."/>
        </authorList>
    </citation>
    <scope>NUCLEOTIDE SEQUENCE [LARGE SCALE GENOMIC DNA]</scope>
    <source>
        <strain evidence="5">HyVt-483</strain>
    </source>
</reference>
<gene>
    <name evidence="5" type="ORF">ENJ40_02995</name>
</gene>
<keyword evidence="3" id="KW-0067">ATP-binding</keyword>
<dbReference type="Gene3D" id="3.30.450.90">
    <property type="match status" value="1"/>
</dbReference>
<keyword evidence="2" id="KW-0547">Nucleotide-binding</keyword>
<evidence type="ECO:0000256" key="3">
    <source>
        <dbReference type="ARBA" id="ARBA00022840"/>
    </source>
</evidence>
<dbReference type="InterPro" id="IPR027417">
    <property type="entry name" value="P-loop_NTPase"/>
</dbReference>
<evidence type="ECO:0000259" key="4">
    <source>
        <dbReference type="PROSITE" id="PS00662"/>
    </source>
</evidence>
<comment type="similarity">
    <text evidence="1">Belongs to the GSP E family.</text>
</comment>
<dbReference type="GO" id="GO:0005524">
    <property type="term" value="F:ATP binding"/>
    <property type="evidence" value="ECO:0007669"/>
    <property type="project" value="UniProtKB-KW"/>
</dbReference>
<dbReference type="SUPFAM" id="SSF160246">
    <property type="entry name" value="EspE N-terminal domain-like"/>
    <property type="match status" value="1"/>
</dbReference>
<evidence type="ECO:0000256" key="1">
    <source>
        <dbReference type="ARBA" id="ARBA00006611"/>
    </source>
</evidence>
<dbReference type="InterPro" id="IPR054757">
    <property type="entry name" value="GSPE_N1E"/>
</dbReference>
<dbReference type="Gene3D" id="3.30.300.160">
    <property type="entry name" value="Type II secretion system, protein E, N-terminal domain"/>
    <property type="match status" value="1"/>
</dbReference>
<dbReference type="CDD" id="cd01129">
    <property type="entry name" value="PulE-GspE-like"/>
    <property type="match status" value="1"/>
</dbReference>
<evidence type="ECO:0000256" key="2">
    <source>
        <dbReference type="ARBA" id="ARBA00022741"/>
    </source>
</evidence>
<dbReference type="Gene3D" id="3.40.50.300">
    <property type="entry name" value="P-loop containing nucleotide triphosphate hydrolases"/>
    <property type="match status" value="1"/>
</dbReference>
<feature type="non-terminal residue" evidence="5">
    <location>
        <position position="483"/>
    </location>
</feature>
<protein>
    <submittedName>
        <fullName evidence="5">Type II/IV secretion system protein</fullName>
    </submittedName>
</protein>
<dbReference type="InterPro" id="IPR003593">
    <property type="entry name" value="AAA+_ATPase"/>
</dbReference>
<feature type="domain" description="Bacterial type II secretion system protein E" evidence="4">
    <location>
        <begin position="302"/>
        <end position="316"/>
    </location>
</feature>
<comment type="caution">
    <text evidence="5">The sequence shown here is derived from an EMBL/GenBank/DDBJ whole genome shotgun (WGS) entry which is preliminary data.</text>
</comment>
<dbReference type="InterPro" id="IPR001482">
    <property type="entry name" value="T2SS/T4SS_dom"/>
</dbReference>
<dbReference type="AlphaFoldDB" id="A0A7C3CSP3"/>
<dbReference type="PANTHER" id="PTHR30258:SF2">
    <property type="entry name" value="COMG OPERON PROTEIN 1"/>
    <property type="match status" value="1"/>
</dbReference>
<name>A0A7C3CSP3_9BACT</name>
<dbReference type="SUPFAM" id="SSF52540">
    <property type="entry name" value="P-loop containing nucleoside triphosphate hydrolases"/>
    <property type="match status" value="1"/>
</dbReference>
<sequence>MAEGSLFSAAYFQKRRVILEWEGDEPCLYFTEHTPEEVLEEVRFFLQRPVRFYKISPEEFSERLGRLLSEGVEVSLSEEGGEGEGQRALDLLHHYSEAPVVNLINLVLIRASRAGASDIHFDPGEREALVRLRLDGVLHEYRRFPMQLYPQVVARIKVMANLNVAEKLVPQDGRMRIRIGERELDIRVSVLPTIFGERVVLRLLEQSNRLLTLGELGLSQEDHRKLERLARKPYGLVLATGPTGAGKSTTLYAMLLLVRELYPHKNIITIEDPVEYQVSGIGQVQVHPKVGLTFAAGLRSILRQDPDVILVGEIRDAETAEIAVHAALTGHLVLSTLHTNDAPTAVTRLVDMGIEPYLIASSLEGVIAQRLVRRICPHCREPYRPSPEELKALGLPEKSEIELYRGKGCEECLGTGYKGRIGIFEVLELDERLKNLILTTPNATEIRNEALKRNFKTLRQDALEKVLAGLTTSSELLAVTERE</sequence>
<dbReference type="FunFam" id="3.40.50.300:FF:000398">
    <property type="entry name" value="Type IV pilus assembly ATPase PilB"/>
    <property type="match status" value="1"/>
</dbReference>
<dbReference type="PANTHER" id="PTHR30258">
    <property type="entry name" value="TYPE II SECRETION SYSTEM PROTEIN GSPE-RELATED"/>
    <property type="match status" value="1"/>
</dbReference>
<evidence type="ECO:0000313" key="5">
    <source>
        <dbReference type="EMBL" id="HFC97413.1"/>
    </source>
</evidence>
<accession>A0A7C3CSP3</accession>
<dbReference type="Proteomes" id="UP000886043">
    <property type="component" value="Unassembled WGS sequence"/>
</dbReference>
<dbReference type="Pfam" id="PF00437">
    <property type="entry name" value="T2SSE"/>
    <property type="match status" value="1"/>
</dbReference>
<dbReference type="InterPro" id="IPR037257">
    <property type="entry name" value="T2SS_E_N_sf"/>
</dbReference>
<dbReference type="GO" id="GO:0016887">
    <property type="term" value="F:ATP hydrolysis activity"/>
    <property type="evidence" value="ECO:0007669"/>
    <property type="project" value="TreeGrafter"/>
</dbReference>
<dbReference type="PROSITE" id="PS00662">
    <property type="entry name" value="T2SP_E"/>
    <property type="match status" value="1"/>
</dbReference>
<dbReference type="EMBL" id="DRMH01000032">
    <property type="protein sequence ID" value="HFC97413.1"/>
    <property type="molecule type" value="Genomic_DNA"/>
</dbReference>
<proteinExistence type="inferred from homology"/>
<dbReference type="SMART" id="SM00382">
    <property type="entry name" value="AAA"/>
    <property type="match status" value="1"/>
</dbReference>
<dbReference type="Pfam" id="PF22341">
    <property type="entry name" value="GSPE_N1E"/>
    <property type="match status" value="1"/>
</dbReference>